<dbReference type="EMBL" id="FOMO01000003">
    <property type="protein sequence ID" value="SFD65693.1"/>
    <property type="molecule type" value="Genomic_DNA"/>
</dbReference>
<name>A0A1I1UAA5_PSEOC</name>
<reference evidence="2" key="1">
    <citation type="submission" date="2016-10" db="EMBL/GenBank/DDBJ databases">
        <authorList>
            <person name="Varghese N."/>
            <person name="Submissions S."/>
        </authorList>
    </citation>
    <scope>NUCLEOTIDE SEQUENCE [LARGE SCALE GENOMIC DNA]</scope>
    <source>
        <strain evidence="2">JCM 2783</strain>
    </source>
</reference>
<keyword evidence="2" id="KW-1185">Reference proteome</keyword>
<sequence>MRYRIEQESRRDAFGNYSYRIYNGTQLVARYWHDYRGDDHGIEFVNGKSLPCPGRMTDFIEGGGPEPISLSKRAVMYLDQHLT</sequence>
<proteinExistence type="predicted"/>
<accession>A0A1I1UAA5</accession>
<protein>
    <submittedName>
        <fullName evidence="1">Uncharacterized protein</fullName>
    </submittedName>
</protein>
<evidence type="ECO:0000313" key="1">
    <source>
        <dbReference type="EMBL" id="SFD65693.1"/>
    </source>
</evidence>
<dbReference type="Proteomes" id="UP000243950">
    <property type="component" value="Unassembled WGS sequence"/>
</dbReference>
<dbReference type="AlphaFoldDB" id="A0A1I1UAA5"/>
<evidence type="ECO:0000313" key="2">
    <source>
        <dbReference type="Proteomes" id="UP000243950"/>
    </source>
</evidence>
<gene>
    <name evidence="1" type="ORF">SAMN05216372_10353</name>
</gene>
<organism evidence="1 2">
    <name type="scientific">Pseudomonas straminea</name>
    <dbReference type="NCBI Taxonomy" id="47882"/>
    <lineage>
        <taxon>Bacteria</taxon>
        <taxon>Pseudomonadati</taxon>
        <taxon>Pseudomonadota</taxon>
        <taxon>Gammaproteobacteria</taxon>
        <taxon>Pseudomonadales</taxon>
        <taxon>Pseudomonadaceae</taxon>
        <taxon>Phytopseudomonas</taxon>
    </lineage>
</organism>